<dbReference type="InterPro" id="IPR047857">
    <property type="entry name" value="Snurportin1_C"/>
</dbReference>
<protein>
    <recommendedName>
        <fullName evidence="5">Snurportin-1</fullName>
    </recommendedName>
</protein>
<dbReference type="PANTHER" id="PTHR13403">
    <property type="entry name" value="SNURPORTIN1 RNUT1 PROTEIN RNA, U TRANSPORTER 1"/>
    <property type="match status" value="1"/>
</dbReference>
<dbReference type="InterPro" id="IPR017336">
    <property type="entry name" value="Snurportin-1"/>
</dbReference>
<accession>A0A9N8KXB1</accession>
<keyword evidence="8" id="KW-0694">RNA-binding</keyword>
<comment type="similarity">
    <text evidence="4">Belongs to the snurportin family.</text>
</comment>
<keyword evidence="6" id="KW-0813">Transport</keyword>
<name>A0A9N8KXB1_CHRIL</name>
<evidence type="ECO:0000256" key="1">
    <source>
        <dbReference type="ARBA" id="ARBA00003975"/>
    </source>
</evidence>
<dbReference type="EMBL" id="LR824005">
    <property type="protein sequence ID" value="CAD0194725.1"/>
    <property type="molecule type" value="Genomic_DNA"/>
</dbReference>
<proteinExistence type="inferred from homology"/>
<dbReference type="Proteomes" id="UP001154114">
    <property type="component" value="Chromosome 2"/>
</dbReference>
<sequence length="368" mass="42246">MDMDEVLEKLVTNIIDSDTESNNCGKKSFEGYYKNWGKLNNQEQRRKELLNTQKNNRNSKVDTFRGILNIINEDHGEDQVFKNHRNSYRPNIYVAGFTKASPSYKNVLMMSEWMIEKPADFHENWTVTPCPKGVRTLVVASNGCTKFYTKYGSFRFQCSTALPGGNRGRNNNRCCILDCFHVESLKTMFILDLLAWNSQPMTDGEAEFRDFWLKSQLLEIPGVSTLTNTNKMIFKLLPKVSCAKDSFDAFMSTMPHFPNHCPGLDGLLFFHKQAQYVSGQTPLVGWLYPFMVPELFEDVKIHPVYMLEVPVDYEGQAEYIKKFEENVVKKKEKKNSSENEVAMDTTAAPTEQNDVSTEVTDNSENEDT</sequence>
<dbReference type="Gene3D" id="3.30.470.30">
    <property type="entry name" value="DNA ligase/mRNA capping enzyme"/>
    <property type="match status" value="1"/>
</dbReference>
<evidence type="ECO:0000256" key="2">
    <source>
        <dbReference type="ARBA" id="ARBA00004123"/>
    </source>
</evidence>
<keyword evidence="13" id="KW-1185">Reference proteome</keyword>
<comment type="function">
    <text evidence="1">Functions as an U snRNP-specific nuclear import adapter. Involved in the trimethylguanosine (m3G)-cap-dependent nuclear import of U snRNPs. Binds specifically to the terminal m3G-cap U snRNAs.</text>
</comment>
<evidence type="ECO:0000256" key="6">
    <source>
        <dbReference type="ARBA" id="ARBA00022448"/>
    </source>
</evidence>
<feature type="compositionally biased region" description="Polar residues" evidence="10">
    <location>
        <begin position="347"/>
        <end position="360"/>
    </location>
</feature>
<feature type="region of interest" description="Disordered" evidence="10">
    <location>
        <begin position="329"/>
        <end position="368"/>
    </location>
</feature>
<keyword evidence="7" id="KW-0963">Cytoplasm</keyword>
<reference evidence="12" key="1">
    <citation type="submission" date="2021-12" db="EMBL/GenBank/DDBJ databases">
        <authorList>
            <person name="King R."/>
        </authorList>
    </citation>
    <scope>NUCLEOTIDE SEQUENCE</scope>
</reference>
<dbReference type="PANTHER" id="PTHR13403:SF6">
    <property type="entry name" value="SNURPORTIN-1"/>
    <property type="match status" value="1"/>
</dbReference>
<dbReference type="AlphaFoldDB" id="A0A9N8KXB1"/>
<dbReference type="Pfam" id="PF21974">
    <property type="entry name" value="SPN1_m3Gcap_bd"/>
    <property type="match status" value="1"/>
</dbReference>
<evidence type="ECO:0000259" key="11">
    <source>
        <dbReference type="Pfam" id="PF21974"/>
    </source>
</evidence>
<evidence type="ECO:0000256" key="10">
    <source>
        <dbReference type="SAM" id="MobiDB-lite"/>
    </source>
</evidence>
<evidence type="ECO:0000313" key="13">
    <source>
        <dbReference type="Proteomes" id="UP001154114"/>
    </source>
</evidence>
<evidence type="ECO:0000256" key="8">
    <source>
        <dbReference type="ARBA" id="ARBA00022884"/>
    </source>
</evidence>
<evidence type="ECO:0000256" key="7">
    <source>
        <dbReference type="ARBA" id="ARBA00022490"/>
    </source>
</evidence>
<evidence type="ECO:0000256" key="3">
    <source>
        <dbReference type="ARBA" id="ARBA00004496"/>
    </source>
</evidence>
<gene>
    <name evidence="12" type="ORF">CINC_LOCUS5575</name>
</gene>
<dbReference type="GO" id="GO:0005737">
    <property type="term" value="C:cytoplasm"/>
    <property type="evidence" value="ECO:0007669"/>
    <property type="project" value="UniProtKB-SubCell"/>
</dbReference>
<dbReference type="GO" id="GO:0003723">
    <property type="term" value="F:RNA binding"/>
    <property type="evidence" value="ECO:0007669"/>
    <property type="project" value="UniProtKB-KW"/>
</dbReference>
<comment type="subcellular location">
    <subcellularLocation>
        <location evidence="3">Cytoplasm</location>
    </subcellularLocation>
    <subcellularLocation>
        <location evidence="2">Nucleus</location>
    </subcellularLocation>
</comment>
<organism evidence="12 13">
    <name type="scientific">Chrysodeixis includens</name>
    <name type="common">Soybean looper</name>
    <name type="synonym">Pseudoplusia includens</name>
    <dbReference type="NCBI Taxonomy" id="689277"/>
    <lineage>
        <taxon>Eukaryota</taxon>
        <taxon>Metazoa</taxon>
        <taxon>Ecdysozoa</taxon>
        <taxon>Arthropoda</taxon>
        <taxon>Hexapoda</taxon>
        <taxon>Insecta</taxon>
        <taxon>Pterygota</taxon>
        <taxon>Neoptera</taxon>
        <taxon>Endopterygota</taxon>
        <taxon>Lepidoptera</taxon>
        <taxon>Glossata</taxon>
        <taxon>Ditrysia</taxon>
        <taxon>Noctuoidea</taxon>
        <taxon>Noctuidae</taxon>
        <taxon>Plusiinae</taxon>
        <taxon>Chrysodeixis</taxon>
    </lineage>
</organism>
<evidence type="ECO:0000313" key="12">
    <source>
        <dbReference type="EMBL" id="CAD0194725.1"/>
    </source>
</evidence>
<dbReference type="OrthoDB" id="10003593at2759"/>
<dbReference type="CDD" id="cd09232">
    <property type="entry name" value="Snurportin-1_C"/>
    <property type="match status" value="1"/>
</dbReference>
<evidence type="ECO:0000256" key="9">
    <source>
        <dbReference type="ARBA" id="ARBA00023242"/>
    </source>
</evidence>
<evidence type="ECO:0000256" key="4">
    <source>
        <dbReference type="ARBA" id="ARBA00007540"/>
    </source>
</evidence>
<feature type="domain" description="Snurportin-1 m3G cap-binding" evidence="11">
    <location>
        <begin position="108"/>
        <end position="289"/>
    </location>
</feature>
<dbReference type="GO" id="GO:0061015">
    <property type="term" value="P:snRNA import into nucleus"/>
    <property type="evidence" value="ECO:0007669"/>
    <property type="project" value="InterPro"/>
</dbReference>
<evidence type="ECO:0000256" key="5">
    <source>
        <dbReference type="ARBA" id="ARBA00016034"/>
    </source>
</evidence>
<keyword evidence="9" id="KW-0539">Nucleus</keyword>
<dbReference type="SUPFAM" id="SSF56091">
    <property type="entry name" value="DNA ligase/mRNA capping enzyme, catalytic domain"/>
    <property type="match status" value="1"/>
</dbReference>
<dbReference type="GO" id="GO:0005634">
    <property type="term" value="C:nucleus"/>
    <property type="evidence" value="ECO:0007669"/>
    <property type="project" value="UniProtKB-SubCell"/>
</dbReference>